<organism evidence="2 3">
    <name type="scientific">Exiguobacterium antarcticum</name>
    <dbReference type="NCBI Taxonomy" id="132920"/>
    <lineage>
        <taxon>Bacteria</taxon>
        <taxon>Bacillati</taxon>
        <taxon>Bacillota</taxon>
        <taxon>Bacilli</taxon>
        <taxon>Bacillales</taxon>
        <taxon>Bacillales Family XII. Incertae Sedis</taxon>
        <taxon>Exiguobacterium</taxon>
    </lineage>
</organism>
<name>A0ABT6R2E5_9BACL</name>
<gene>
    <name evidence="2" type="ORF">QK289_08805</name>
</gene>
<keyword evidence="1" id="KW-0812">Transmembrane</keyword>
<comment type="caution">
    <text evidence="2">The sequence shown here is derived from an EMBL/GenBank/DDBJ whole genome shotgun (WGS) entry which is preliminary data.</text>
</comment>
<reference evidence="2 3" key="1">
    <citation type="submission" date="2023-04" db="EMBL/GenBank/DDBJ databases">
        <title>Antarctic isolates genomes.</title>
        <authorList>
            <person name="Dimov S.G."/>
        </authorList>
    </citation>
    <scope>NUCLEOTIDE SEQUENCE [LARGE SCALE GENOMIC DNA]</scope>
    <source>
        <strain evidence="2 3">AL19</strain>
    </source>
</reference>
<evidence type="ECO:0000313" key="2">
    <source>
        <dbReference type="EMBL" id="MDI3235102.1"/>
    </source>
</evidence>
<proteinExistence type="predicted"/>
<dbReference type="EMBL" id="JASBQV010000012">
    <property type="protein sequence ID" value="MDI3235102.1"/>
    <property type="molecule type" value="Genomic_DNA"/>
</dbReference>
<keyword evidence="3" id="KW-1185">Reference proteome</keyword>
<dbReference type="RefSeq" id="WP_282356279.1">
    <property type="nucleotide sequence ID" value="NZ_JASBQV010000012.1"/>
</dbReference>
<evidence type="ECO:0000256" key="1">
    <source>
        <dbReference type="SAM" id="Phobius"/>
    </source>
</evidence>
<evidence type="ECO:0000313" key="3">
    <source>
        <dbReference type="Proteomes" id="UP001243286"/>
    </source>
</evidence>
<feature type="transmembrane region" description="Helical" evidence="1">
    <location>
        <begin position="38"/>
        <end position="59"/>
    </location>
</feature>
<keyword evidence="1" id="KW-0472">Membrane</keyword>
<keyword evidence="1" id="KW-1133">Transmembrane helix</keyword>
<accession>A0ABT6R2E5</accession>
<sequence>MWKPLLFFSVWLSLTVPLQLIAVFTIFQPLLAVDKSGIIMLGLLLLSTIANVYFATRVWKWIEDKLYKRKTFM</sequence>
<protein>
    <submittedName>
        <fullName evidence="2">Uncharacterized protein</fullName>
    </submittedName>
</protein>
<dbReference type="Proteomes" id="UP001243286">
    <property type="component" value="Unassembled WGS sequence"/>
</dbReference>